<dbReference type="Gene3D" id="1.10.1450.10">
    <property type="entry name" value="Tetraspanin"/>
    <property type="match status" value="1"/>
</dbReference>
<dbReference type="PRINTS" id="PR00259">
    <property type="entry name" value="TMFOUR"/>
</dbReference>
<evidence type="ECO:0000256" key="1">
    <source>
        <dbReference type="ARBA" id="ARBA00004141"/>
    </source>
</evidence>
<proteinExistence type="evidence at transcript level"/>
<dbReference type="AlphaFoldDB" id="A0A1E1XD95"/>
<accession>A0A1E1XD95</accession>
<evidence type="ECO:0000256" key="6">
    <source>
        <dbReference type="PIRSR" id="PIRSR002419-1"/>
    </source>
</evidence>
<dbReference type="InterPro" id="IPR000301">
    <property type="entry name" value="Tetraspanin_animals"/>
</dbReference>
<comment type="similarity">
    <text evidence="2 7">Belongs to the tetraspanin (TM4SF) family.</text>
</comment>
<dbReference type="SUPFAM" id="SSF48652">
    <property type="entry name" value="Tetraspanin"/>
    <property type="match status" value="1"/>
</dbReference>
<dbReference type="PANTHER" id="PTHR19282">
    <property type="entry name" value="TETRASPANIN"/>
    <property type="match status" value="1"/>
</dbReference>
<keyword evidence="6" id="KW-1015">Disulfide bond</keyword>
<evidence type="ECO:0000256" key="4">
    <source>
        <dbReference type="ARBA" id="ARBA00022989"/>
    </source>
</evidence>
<feature type="non-terminal residue" evidence="8">
    <location>
        <position position="1"/>
    </location>
</feature>
<feature type="transmembrane region" description="Helical" evidence="7">
    <location>
        <begin position="199"/>
        <end position="223"/>
    </location>
</feature>
<feature type="transmembrane region" description="Helical" evidence="7">
    <location>
        <begin position="7"/>
        <end position="31"/>
    </location>
</feature>
<feature type="disulfide bond" evidence="6">
    <location>
        <begin position="151"/>
        <end position="170"/>
    </location>
</feature>
<dbReference type="InterPro" id="IPR018499">
    <property type="entry name" value="Tetraspanin/Peripherin"/>
</dbReference>
<protein>
    <recommendedName>
        <fullName evidence="7">Tetraspanin</fullName>
    </recommendedName>
</protein>
<sequence>GFTCVKYCLFVVNLAVWLLGLAVIVVSAVALAGAPSDEASLAGLQSVRSSAATGLFIGCLLFLVGFLGCCGSMRESSVMLTGYFIIMLVIAIFLVAVMALAFSFVNSSKMEEALSEHFKDVITGGRREKDPKEQEKDMESVLYLQTEFRCCGGRGPQDYIDSGVAVPPSCYDARDSQRPYLFQTGCSKAMQKYILRNGLGLGLTSLFTLFALIIAMICSCLLIQGIKKNRQLHTSVA</sequence>
<dbReference type="PIRSF" id="PIRSF002419">
    <property type="entry name" value="Tetraspanin"/>
    <property type="match status" value="1"/>
</dbReference>
<keyword evidence="5 7" id="KW-0472">Membrane</keyword>
<dbReference type="Pfam" id="PF00335">
    <property type="entry name" value="Tetraspanin"/>
    <property type="match status" value="1"/>
</dbReference>
<feature type="transmembrane region" description="Helical" evidence="7">
    <location>
        <begin position="51"/>
        <end position="70"/>
    </location>
</feature>
<dbReference type="EMBL" id="GFAC01002097">
    <property type="protein sequence ID" value="JAT97091.1"/>
    <property type="molecule type" value="mRNA"/>
</dbReference>
<feature type="transmembrane region" description="Helical" evidence="7">
    <location>
        <begin position="82"/>
        <end position="105"/>
    </location>
</feature>
<reference evidence="8" key="1">
    <citation type="journal article" date="2017" name="Front. Cell. Infect. Microbiol.">
        <title>The Distinct Transcriptional Response of the Midgut of Amblyomma sculptum and Amblyomma aureolatum Ticks to Rickettsia rickettsii Correlates to Their Differences in Susceptibility to Infection.</title>
        <authorList>
            <person name="Martins L.A."/>
            <person name="Galletti M.F.B.M."/>
            <person name="Ribeiro J.M."/>
            <person name="Fujita A."/>
            <person name="Costa F.B."/>
            <person name="Labruna M.B."/>
            <person name="Daffre S."/>
            <person name="Fogaca A.C."/>
        </authorList>
    </citation>
    <scope>NUCLEOTIDE SEQUENCE</scope>
</reference>
<evidence type="ECO:0000256" key="5">
    <source>
        <dbReference type="ARBA" id="ARBA00023136"/>
    </source>
</evidence>
<dbReference type="GO" id="GO:0005886">
    <property type="term" value="C:plasma membrane"/>
    <property type="evidence" value="ECO:0007669"/>
    <property type="project" value="TreeGrafter"/>
</dbReference>
<dbReference type="PANTHER" id="PTHR19282:SF551">
    <property type="entry name" value="RE08073P-RELATED"/>
    <property type="match status" value="1"/>
</dbReference>
<dbReference type="CDD" id="cd03127">
    <property type="entry name" value="tetraspanin_LEL"/>
    <property type="match status" value="1"/>
</dbReference>
<feature type="disulfide bond" evidence="6">
    <location>
        <begin position="150"/>
        <end position="186"/>
    </location>
</feature>
<name>A0A1E1XD95_9ACAR</name>
<evidence type="ECO:0000256" key="3">
    <source>
        <dbReference type="ARBA" id="ARBA00022692"/>
    </source>
</evidence>
<comment type="subcellular location">
    <subcellularLocation>
        <location evidence="1 7">Membrane</location>
        <topology evidence="1 7">Multi-pass membrane protein</topology>
    </subcellularLocation>
</comment>
<dbReference type="InterPro" id="IPR008952">
    <property type="entry name" value="Tetraspanin_EC2_sf"/>
</dbReference>
<evidence type="ECO:0000256" key="2">
    <source>
        <dbReference type="ARBA" id="ARBA00006840"/>
    </source>
</evidence>
<organism evidence="8">
    <name type="scientific">Amblyomma aureolatum</name>
    <dbReference type="NCBI Taxonomy" id="187763"/>
    <lineage>
        <taxon>Eukaryota</taxon>
        <taxon>Metazoa</taxon>
        <taxon>Ecdysozoa</taxon>
        <taxon>Arthropoda</taxon>
        <taxon>Chelicerata</taxon>
        <taxon>Arachnida</taxon>
        <taxon>Acari</taxon>
        <taxon>Parasitiformes</taxon>
        <taxon>Ixodida</taxon>
        <taxon>Ixodoidea</taxon>
        <taxon>Ixodidae</taxon>
        <taxon>Amblyomminae</taxon>
        <taxon>Amblyomma</taxon>
    </lineage>
</organism>
<evidence type="ECO:0000256" key="7">
    <source>
        <dbReference type="RuleBase" id="RU361218"/>
    </source>
</evidence>
<keyword evidence="3 7" id="KW-0812">Transmembrane</keyword>
<keyword evidence="4 7" id="KW-1133">Transmembrane helix</keyword>
<evidence type="ECO:0000313" key="8">
    <source>
        <dbReference type="EMBL" id="JAT97091.1"/>
    </source>
</evidence>